<keyword evidence="5 7" id="KW-0119">Carbohydrate metabolism</keyword>
<feature type="binding site" evidence="10">
    <location>
        <position position="128"/>
    </location>
    <ligand>
        <name>Mg(2+)</name>
        <dbReference type="ChEBI" id="CHEBI:18420"/>
    </ligand>
</feature>
<feature type="active site" description="Nucleophile" evidence="8">
    <location>
        <position position="8"/>
    </location>
</feature>
<organism evidence="11 12">
    <name type="scientific">Eiseniibacteriota bacterium</name>
    <dbReference type="NCBI Taxonomy" id="2212470"/>
    <lineage>
        <taxon>Bacteria</taxon>
        <taxon>Candidatus Eiseniibacteriota</taxon>
    </lineage>
</organism>
<evidence type="ECO:0000256" key="3">
    <source>
        <dbReference type="ARBA" id="ARBA00022723"/>
    </source>
</evidence>
<evidence type="ECO:0000256" key="2">
    <source>
        <dbReference type="ARBA" id="ARBA00022490"/>
    </source>
</evidence>
<dbReference type="InterPro" id="IPR023214">
    <property type="entry name" value="HAD_sf"/>
</dbReference>
<feature type="binding site" evidence="10">
    <location>
        <position position="101"/>
    </location>
    <ligand>
        <name>Zn(2+)</name>
        <dbReference type="ChEBI" id="CHEBI:29105"/>
    </ligand>
</feature>
<evidence type="ECO:0000256" key="1">
    <source>
        <dbReference type="ARBA" id="ARBA00004496"/>
    </source>
</evidence>
<dbReference type="PANTHER" id="PTHR42891">
    <property type="entry name" value="D-GLYCERO-BETA-D-MANNO-HEPTOSE-1,7-BISPHOSPHATE 7-PHOSPHATASE"/>
    <property type="match status" value="1"/>
</dbReference>
<dbReference type="Proteomes" id="UP000547674">
    <property type="component" value="Unassembled WGS sequence"/>
</dbReference>
<dbReference type="PANTHER" id="PTHR42891:SF1">
    <property type="entry name" value="D-GLYCERO-BETA-D-MANNO-HEPTOSE-1,7-BISPHOSPHATE 7-PHOSPHATASE"/>
    <property type="match status" value="1"/>
</dbReference>
<feature type="binding site" evidence="10">
    <location>
        <position position="91"/>
    </location>
    <ligand>
        <name>Zn(2+)</name>
        <dbReference type="ChEBI" id="CHEBI:29105"/>
    </ligand>
</feature>
<keyword evidence="2 7" id="KW-0963">Cytoplasm</keyword>
<dbReference type="Pfam" id="PF13242">
    <property type="entry name" value="Hydrolase_like"/>
    <property type="match status" value="1"/>
</dbReference>
<proteinExistence type="inferred from homology"/>
<dbReference type="GO" id="GO:0005975">
    <property type="term" value="P:carbohydrate metabolic process"/>
    <property type="evidence" value="ECO:0007669"/>
    <property type="project" value="InterPro"/>
</dbReference>
<feature type="binding site" evidence="10">
    <location>
        <position position="99"/>
    </location>
    <ligand>
        <name>Zn(2+)</name>
        <dbReference type="ChEBI" id="CHEBI:29105"/>
    </ligand>
</feature>
<evidence type="ECO:0000313" key="12">
    <source>
        <dbReference type="Proteomes" id="UP000547674"/>
    </source>
</evidence>
<dbReference type="SUPFAM" id="SSF56784">
    <property type="entry name" value="HAD-like"/>
    <property type="match status" value="1"/>
</dbReference>
<dbReference type="Gene3D" id="3.40.50.1000">
    <property type="entry name" value="HAD superfamily/HAD-like"/>
    <property type="match status" value="1"/>
</dbReference>
<comment type="similarity">
    <text evidence="7">Belongs to the gmhB family.</text>
</comment>
<dbReference type="AlphaFoldDB" id="A0A7Y2E6E8"/>
<feature type="site" description="Stabilizes the phosphoryl group" evidence="9">
    <location>
        <position position="50"/>
    </location>
</feature>
<evidence type="ECO:0000256" key="4">
    <source>
        <dbReference type="ARBA" id="ARBA00022801"/>
    </source>
</evidence>
<sequence>MRWGVFLDRDGTLVPNAHHPTRPDQLKLYRSTLPGLKLLRGSGAKLLVASNQSVVARGMLSEAGLRAMDRYLKQLVRQGGTSLQGAYYCPHHPDFSRACACRKPKAGLLRQGLKEHGLKAGACYMVGDSKTDLQAGRALGMKTVLVLTGYGRSVRSAALRNKLADHITSNVYGAAKWILRDRALTKV</sequence>
<dbReference type="GO" id="GO:0046872">
    <property type="term" value="F:metal ion binding"/>
    <property type="evidence" value="ECO:0007669"/>
    <property type="project" value="UniProtKB-KW"/>
</dbReference>
<keyword evidence="4 7" id="KW-0378">Hydrolase</keyword>
<comment type="cofactor">
    <cofactor evidence="10">
        <name>Zn(2+)</name>
        <dbReference type="ChEBI" id="CHEBI:29105"/>
    </cofactor>
</comment>
<dbReference type="EMBL" id="JABDJR010000182">
    <property type="protein sequence ID" value="NNF06078.1"/>
    <property type="molecule type" value="Genomic_DNA"/>
</dbReference>
<dbReference type="NCBIfam" id="TIGR01656">
    <property type="entry name" value="Histidinol-ppas"/>
    <property type="match status" value="1"/>
</dbReference>
<feature type="site" description="Contributes to substrate recognition" evidence="9">
    <location>
        <position position="102"/>
    </location>
</feature>
<evidence type="ECO:0000313" key="11">
    <source>
        <dbReference type="EMBL" id="NNF06078.1"/>
    </source>
</evidence>
<evidence type="ECO:0000256" key="8">
    <source>
        <dbReference type="PIRSR" id="PIRSR004682-1"/>
    </source>
</evidence>
<feature type="binding site" evidence="10">
    <location>
        <position position="10"/>
    </location>
    <ligand>
        <name>Mg(2+)</name>
        <dbReference type="ChEBI" id="CHEBI:18420"/>
    </ligand>
</feature>
<feature type="active site" description="Proton donor" evidence="8">
    <location>
        <position position="10"/>
    </location>
</feature>
<dbReference type="InterPro" id="IPR004446">
    <property type="entry name" value="Heptose_bisP_phosphatase"/>
</dbReference>
<protein>
    <recommendedName>
        <fullName evidence="6 7">D,D-heptose 1,7-bisphosphate phosphatase</fullName>
        <ecNumber evidence="7">3.1.3.-</ecNumber>
    </recommendedName>
</protein>
<name>A0A7Y2E6E8_UNCEI</name>
<evidence type="ECO:0000256" key="7">
    <source>
        <dbReference type="PIRNR" id="PIRNR004682"/>
    </source>
</evidence>
<feature type="binding site" evidence="10">
    <location>
        <position position="8"/>
    </location>
    <ligand>
        <name>Mg(2+)</name>
        <dbReference type="ChEBI" id="CHEBI:18420"/>
    </ligand>
</feature>
<evidence type="ECO:0000256" key="6">
    <source>
        <dbReference type="ARBA" id="ARBA00031828"/>
    </source>
</evidence>
<evidence type="ECO:0000256" key="9">
    <source>
        <dbReference type="PIRSR" id="PIRSR004682-3"/>
    </source>
</evidence>
<comment type="caution">
    <text evidence="11">The sequence shown here is derived from an EMBL/GenBank/DDBJ whole genome shotgun (WGS) entry which is preliminary data.</text>
</comment>
<keyword evidence="10" id="KW-0460">Magnesium</keyword>
<feature type="site" description="Stabilizes the phosphoryl group" evidence="9">
    <location>
        <position position="103"/>
    </location>
</feature>
<dbReference type="NCBIfam" id="TIGR01662">
    <property type="entry name" value="HAD-SF-IIIA"/>
    <property type="match status" value="1"/>
</dbReference>
<dbReference type="InterPro" id="IPR036412">
    <property type="entry name" value="HAD-like_sf"/>
</dbReference>
<dbReference type="EC" id="3.1.3.-" evidence="7"/>
<evidence type="ECO:0000256" key="10">
    <source>
        <dbReference type="PIRSR" id="PIRSR004682-4"/>
    </source>
</evidence>
<feature type="binding site" evidence="10">
    <location>
        <position position="89"/>
    </location>
    <ligand>
        <name>Zn(2+)</name>
        <dbReference type="ChEBI" id="CHEBI:29105"/>
    </ligand>
</feature>
<comment type="cofactor">
    <cofactor evidence="10">
        <name>Mg(2+)</name>
        <dbReference type="ChEBI" id="CHEBI:18420"/>
    </cofactor>
</comment>
<accession>A0A7Y2E6E8</accession>
<reference evidence="11 12" key="1">
    <citation type="submission" date="2020-03" db="EMBL/GenBank/DDBJ databases">
        <title>Metabolic flexibility allows generalist bacteria to become dominant in a frequently disturbed ecosystem.</title>
        <authorList>
            <person name="Chen Y.-J."/>
            <person name="Leung P.M."/>
            <person name="Bay S.K."/>
            <person name="Hugenholtz P."/>
            <person name="Kessler A.J."/>
            <person name="Shelley G."/>
            <person name="Waite D.W."/>
            <person name="Cook P.L."/>
            <person name="Greening C."/>
        </authorList>
    </citation>
    <scope>NUCLEOTIDE SEQUENCE [LARGE SCALE GENOMIC DNA]</scope>
    <source>
        <strain evidence="11">SS_bin_28</strain>
    </source>
</reference>
<gene>
    <name evidence="11" type="ORF">HKN21_04905</name>
</gene>
<dbReference type="PIRSF" id="PIRSF004682">
    <property type="entry name" value="GmhB"/>
    <property type="match status" value="1"/>
</dbReference>
<evidence type="ECO:0000256" key="5">
    <source>
        <dbReference type="ARBA" id="ARBA00023277"/>
    </source>
</evidence>
<dbReference type="GO" id="GO:0005737">
    <property type="term" value="C:cytoplasm"/>
    <property type="evidence" value="ECO:0007669"/>
    <property type="project" value="UniProtKB-SubCell"/>
</dbReference>
<comment type="subcellular location">
    <subcellularLocation>
        <location evidence="1 7">Cytoplasm</location>
    </subcellularLocation>
</comment>
<dbReference type="InterPro" id="IPR006549">
    <property type="entry name" value="HAD-SF_hydro_IIIA"/>
</dbReference>
<dbReference type="InterPro" id="IPR006543">
    <property type="entry name" value="Histidinol-phos"/>
</dbReference>
<keyword evidence="10" id="KW-0862">Zinc</keyword>
<dbReference type="GO" id="GO:0016791">
    <property type="term" value="F:phosphatase activity"/>
    <property type="evidence" value="ECO:0007669"/>
    <property type="project" value="InterPro"/>
</dbReference>
<keyword evidence="3 10" id="KW-0479">Metal-binding</keyword>